<proteinExistence type="predicted"/>
<keyword evidence="4" id="KW-1185">Reference proteome</keyword>
<accession>A0A9X1NHM0</accession>
<gene>
    <name evidence="3" type="ORF">LR394_25695</name>
</gene>
<comment type="caution">
    <text evidence="3">The sequence shown here is derived from an EMBL/GenBank/DDBJ whole genome shotgun (WGS) entry which is preliminary data.</text>
</comment>
<feature type="region of interest" description="Disordered" evidence="1">
    <location>
        <begin position="1"/>
        <end position="24"/>
    </location>
</feature>
<evidence type="ECO:0000313" key="4">
    <source>
        <dbReference type="Proteomes" id="UP001138997"/>
    </source>
</evidence>
<dbReference type="AlphaFoldDB" id="A0A9X1NHM0"/>
<dbReference type="Proteomes" id="UP001138997">
    <property type="component" value="Unassembled WGS sequence"/>
</dbReference>
<dbReference type="RefSeq" id="WP_231446704.1">
    <property type="nucleotide sequence ID" value="NZ_JAJOMB010000015.1"/>
</dbReference>
<organism evidence="3 4">
    <name type="scientific">Kineosporia babensis</name>
    <dbReference type="NCBI Taxonomy" id="499548"/>
    <lineage>
        <taxon>Bacteria</taxon>
        <taxon>Bacillati</taxon>
        <taxon>Actinomycetota</taxon>
        <taxon>Actinomycetes</taxon>
        <taxon>Kineosporiales</taxon>
        <taxon>Kineosporiaceae</taxon>
        <taxon>Kineosporia</taxon>
    </lineage>
</organism>
<feature type="transmembrane region" description="Helical" evidence="2">
    <location>
        <begin position="35"/>
        <end position="56"/>
    </location>
</feature>
<evidence type="ECO:0000256" key="1">
    <source>
        <dbReference type="SAM" id="MobiDB-lite"/>
    </source>
</evidence>
<reference evidence="3" key="1">
    <citation type="submission" date="2021-11" db="EMBL/GenBank/DDBJ databases">
        <title>Streptomyces corallinus and Kineosporia corallina sp. nov., two new coral-derived marine actinobacteria.</title>
        <authorList>
            <person name="Buangrab K."/>
            <person name="Sutthacheep M."/>
            <person name="Yeemin T."/>
            <person name="Harunari E."/>
            <person name="Igarashi Y."/>
            <person name="Sripreechasak P."/>
            <person name="Kanchanasin P."/>
            <person name="Tanasupawat S."/>
            <person name="Phongsopitanun W."/>
        </authorList>
    </citation>
    <scope>NUCLEOTIDE SEQUENCE</scope>
    <source>
        <strain evidence="3">JCM 31032</strain>
    </source>
</reference>
<evidence type="ECO:0000313" key="3">
    <source>
        <dbReference type="EMBL" id="MCD5314303.1"/>
    </source>
</evidence>
<keyword evidence="2" id="KW-0812">Transmembrane</keyword>
<name>A0A9X1NHM0_9ACTN</name>
<sequence>MPELNDEQPDDSQLEDARFDEDSPGAFDDLPLGYVLARLAWCGAAVLLVAVIVALLTRLSG</sequence>
<evidence type="ECO:0000256" key="2">
    <source>
        <dbReference type="SAM" id="Phobius"/>
    </source>
</evidence>
<keyword evidence="2" id="KW-1133">Transmembrane helix</keyword>
<keyword evidence="2" id="KW-0472">Membrane</keyword>
<feature type="compositionally biased region" description="Acidic residues" evidence="1">
    <location>
        <begin position="1"/>
        <end position="14"/>
    </location>
</feature>
<dbReference type="EMBL" id="JAJOMB010000015">
    <property type="protein sequence ID" value="MCD5314303.1"/>
    <property type="molecule type" value="Genomic_DNA"/>
</dbReference>
<protein>
    <submittedName>
        <fullName evidence="3">Uncharacterized protein</fullName>
    </submittedName>
</protein>